<accession>A0A1H7N5H0</accession>
<dbReference type="Gene3D" id="1.10.720.30">
    <property type="entry name" value="SAP domain"/>
    <property type="match status" value="1"/>
</dbReference>
<protein>
    <submittedName>
        <fullName evidence="2">SAP domain-containing protein</fullName>
    </submittedName>
</protein>
<gene>
    <name evidence="2" type="ORF">SAMN05216439_0139</name>
</gene>
<dbReference type="SUPFAM" id="SSF68906">
    <property type="entry name" value="SAP domain"/>
    <property type="match status" value="1"/>
</dbReference>
<name>A0A1H7N5H0_9EURY</name>
<evidence type="ECO:0000313" key="3">
    <source>
        <dbReference type="Proteomes" id="UP000199506"/>
    </source>
</evidence>
<dbReference type="InterPro" id="IPR036361">
    <property type="entry name" value="SAP_dom_sf"/>
</dbReference>
<proteinExistence type="predicted"/>
<dbReference type="STRING" id="190974.SAMN05216439_0139"/>
<sequence>MTTEFIIRMDDMPKIIHNDLSDSLDVESILKKDYKYIYEAIQNEGFIIENNSGDLFKEILFDSKVVGFAFYELNALTSFVLNEVYILPEFRGNSLFLLEINVLLSAGNTLSILQPTKNLVEILIHYGFASKLSENIVASAIGFDFKSENILSNSSEEFDNDDQILSSNIYDLDIRSCLFLKDISTPGKNIIYYHEELKNDFKEYGERKSLNKNYFNEIKDLFLQNSDEFTQILFDLKEELPKSQLGFDVVIGNDDGFSEYMQDIIDDGIISEDKAKKINNILKEEYERGEVTDDGIITRLNFFINDLDSQIDPFNIFEIGANLCPYCCNFINLTDESCPICGYNLFYENDFDFEDDDNFEDGIFINKDNVLSVMSGLYERFGRKYKLEDINYGKQYPTSYDLDQYRILKFIDEYHNLEVAFYFLNNLKLPQEIFNDLLFEEEYVTYEITEETWSDFANYSLTVNDLKDILRDNGLRVSGRKQELIDRIGKSDISVSEFSSDKLFLTRKGKDYLNEYSWIGLYNEFLKNFDFDDFYRFYESNDGNFNEIVSKYLDEHIKIAKNNKDFDYLINCFSSKAIFSGLDKNPNDALKWEMRRFCLTINPIYSRGVYHDFYLHLNSENINNLRSLKDEFSSEEMLDSFEESWDYFEFNKSIVSKKDAKIIFERLLINNEDLKLINMELKDRYSGRDAIDNTFSADLNDYFK</sequence>
<dbReference type="Proteomes" id="UP000199506">
    <property type="component" value="Unassembled WGS sequence"/>
</dbReference>
<dbReference type="InterPro" id="IPR003034">
    <property type="entry name" value="SAP_dom"/>
</dbReference>
<feature type="domain" description="SAP" evidence="1">
    <location>
        <begin position="458"/>
        <end position="492"/>
    </location>
</feature>
<reference evidence="2 3" key="1">
    <citation type="submission" date="2016-10" db="EMBL/GenBank/DDBJ databases">
        <authorList>
            <person name="de Groot N.N."/>
        </authorList>
    </citation>
    <scope>NUCLEOTIDE SEQUENCE [LARGE SCALE GENOMIC DNA]</scope>
    <source>
        <strain evidence="2 3">DSM 11978</strain>
    </source>
</reference>
<dbReference type="Pfam" id="PF02037">
    <property type="entry name" value="SAP"/>
    <property type="match status" value="1"/>
</dbReference>
<organism evidence="2 3">
    <name type="scientific">Methanobrevibacter gottschalkii</name>
    <dbReference type="NCBI Taxonomy" id="190974"/>
    <lineage>
        <taxon>Archaea</taxon>
        <taxon>Methanobacteriati</taxon>
        <taxon>Methanobacteriota</taxon>
        <taxon>Methanomada group</taxon>
        <taxon>Methanobacteria</taxon>
        <taxon>Methanobacteriales</taxon>
        <taxon>Methanobacteriaceae</taxon>
        <taxon>Methanobrevibacter</taxon>
    </lineage>
</organism>
<evidence type="ECO:0000259" key="1">
    <source>
        <dbReference type="PROSITE" id="PS50800"/>
    </source>
</evidence>
<evidence type="ECO:0000313" key="2">
    <source>
        <dbReference type="EMBL" id="SEL18733.1"/>
    </source>
</evidence>
<dbReference type="RefSeq" id="WP_069574595.1">
    <property type="nucleotide sequence ID" value="NZ_FOAK01000011.1"/>
</dbReference>
<dbReference type="AlphaFoldDB" id="A0A1H7N5H0"/>
<dbReference type="OrthoDB" id="81755at2157"/>
<dbReference type="SMART" id="SM00513">
    <property type="entry name" value="SAP"/>
    <property type="match status" value="1"/>
</dbReference>
<dbReference type="PROSITE" id="PS50800">
    <property type="entry name" value="SAP"/>
    <property type="match status" value="1"/>
</dbReference>
<dbReference type="EMBL" id="FOAK01000011">
    <property type="protein sequence ID" value="SEL18733.1"/>
    <property type="molecule type" value="Genomic_DNA"/>
</dbReference>